<dbReference type="EMBL" id="ML119675">
    <property type="protein sequence ID" value="RPA82007.1"/>
    <property type="molecule type" value="Genomic_DNA"/>
</dbReference>
<dbReference type="AlphaFoldDB" id="A0A3N4I963"/>
<keyword evidence="2" id="KW-1185">Reference proteome</keyword>
<protein>
    <submittedName>
        <fullName evidence="1">Uncharacterized protein</fullName>
    </submittedName>
</protein>
<proteinExistence type="predicted"/>
<sequence>MGIFQSRQEDGLAWGYKEGQMHRPRLEYSVDVNPAVTLEVTIDHLRTSNFYDLIYTPSRYVYAAHNALGPELREEFRQWAYLYPGNCEIYPSVAEDLDWDDFEPSTAPIRPRLAKNGSV</sequence>
<reference evidence="1 2" key="1">
    <citation type="journal article" date="2018" name="Nat. Ecol. Evol.">
        <title>Pezizomycetes genomes reveal the molecular basis of ectomycorrhizal truffle lifestyle.</title>
        <authorList>
            <person name="Murat C."/>
            <person name="Payen T."/>
            <person name="Noel B."/>
            <person name="Kuo A."/>
            <person name="Morin E."/>
            <person name="Chen J."/>
            <person name="Kohler A."/>
            <person name="Krizsan K."/>
            <person name="Balestrini R."/>
            <person name="Da Silva C."/>
            <person name="Montanini B."/>
            <person name="Hainaut M."/>
            <person name="Levati E."/>
            <person name="Barry K.W."/>
            <person name="Belfiori B."/>
            <person name="Cichocki N."/>
            <person name="Clum A."/>
            <person name="Dockter R.B."/>
            <person name="Fauchery L."/>
            <person name="Guy J."/>
            <person name="Iotti M."/>
            <person name="Le Tacon F."/>
            <person name="Lindquist E.A."/>
            <person name="Lipzen A."/>
            <person name="Malagnac F."/>
            <person name="Mello A."/>
            <person name="Molinier V."/>
            <person name="Miyauchi S."/>
            <person name="Poulain J."/>
            <person name="Riccioni C."/>
            <person name="Rubini A."/>
            <person name="Sitrit Y."/>
            <person name="Splivallo R."/>
            <person name="Traeger S."/>
            <person name="Wang M."/>
            <person name="Zifcakova L."/>
            <person name="Wipf D."/>
            <person name="Zambonelli A."/>
            <person name="Paolocci F."/>
            <person name="Nowrousian M."/>
            <person name="Ottonello S."/>
            <person name="Baldrian P."/>
            <person name="Spatafora J.W."/>
            <person name="Henrissat B."/>
            <person name="Nagy L.G."/>
            <person name="Aury J.M."/>
            <person name="Wincker P."/>
            <person name="Grigoriev I.V."/>
            <person name="Bonfante P."/>
            <person name="Martin F.M."/>
        </authorList>
    </citation>
    <scope>NUCLEOTIDE SEQUENCE [LARGE SCALE GENOMIC DNA]</scope>
    <source>
        <strain evidence="1 2">RN42</strain>
    </source>
</reference>
<accession>A0A3N4I963</accession>
<organism evidence="1 2">
    <name type="scientific">Ascobolus immersus RN42</name>
    <dbReference type="NCBI Taxonomy" id="1160509"/>
    <lineage>
        <taxon>Eukaryota</taxon>
        <taxon>Fungi</taxon>
        <taxon>Dikarya</taxon>
        <taxon>Ascomycota</taxon>
        <taxon>Pezizomycotina</taxon>
        <taxon>Pezizomycetes</taxon>
        <taxon>Pezizales</taxon>
        <taxon>Ascobolaceae</taxon>
        <taxon>Ascobolus</taxon>
    </lineage>
</organism>
<evidence type="ECO:0000313" key="2">
    <source>
        <dbReference type="Proteomes" id="UP000275078"/>
    </source>
</evidence>
<gene>
    <name evidence="1" type="ORF">BJ508DRAFT_376135</name>
</gene>
<dbReference type="Proteomes" id="UP000275078">
    <property type="component" value="Unassembled WGS sequence"/>
</dbReference>
<name>A0A3N4I963_ASCIM</name>
<evidence type="ECO:0000313" key="1">
    <source>
        <dbReference type="EMBL" id="RPA82007.1"/>
    </source>
</evidence>